<dbReference type="InterPro" id="IPR013126">
    <property type="entry name" value="Hsp_70_fam"/>
</dbReference>
<dbReference type="GO" id="GO:0005524">
    <property type="term" value="F:ATP binding"/>
    <property type="evidence" value="ECO:0007669"/>
    <property type="project" value="UniProtKB-KW"/>
</dbReference>
<dbReference type="KEGG" id="cvn:111111320"/>
<accession>A0A8B8BLU0</accession>
<sequence>MFIYISITIWIFIQIMFVDSFTERCNASLLTVKHVSECPTDLTSYERSAKQMNCQNLPINFTNCKRFEYHCVLSEDLTSLVEVCAPSIGIVGNVCAKFSKSLRSIIRIHTRNCTQCPWWYNSTTAFNYSVCYDINSSQNQITNGLQGSVKKIVYAAVFAVLCIFLVIAWCLWWWCREKQIMKRDRRRCMAEILPIRRKTLSNQSINRYLLPVATDPLVIVAIDLGSSFSGYAYQYTADYQKETTKNILYSSWPEKNVKFSEKTVSCLLLNSDGSLNSFGFEAVNINSKMLRDQKNRKMKNETFSSYSPQDFFLFRNYKAILCTKDFEGQTMITDETGKKELPITTILQESIRYFSVKALETLSAERNIKREDVYWVLTVPAIWNDSEKHIMEEAAKMVGLPHASFTLVSAAEAAVQFTKQDNLFCIKMDEKEDFVPFNSMKMPAFLVMDLGGGAAKITVYKDQLLPKTTLINEKCGGCKINEAFLQIWKDIYGADFNKCIENYPDEIHELQQNFELIKKSICDTKPITIHIPECICEVEDYKEKINNSERYPGLKVNRGKVDIPIVIIRDLYSKVINELKSIINSLMKEEEDPIKGIILVGGFSESNEVFESLKDEYKDIHFFRPPENGLFILKGAVMWGFQHI</sequence>
<protein>
    <submittedName>
        <fullName evidence="7">Heat shock 70 kDa protein 12A-like isoform X1</fullName>
    </submittedName>
</protein>
<comment type="similarity">
    <text evidence="1">Belongs to the heat shock protein 70 family.</text>
</comment>
<keyword evidence="4" id="KW-0812">Transmembrane</keyword>
<dbReference type="Gene3D" id="3.30.420.40">
    <property type="match status" value="2"/>
</dbReference>
<feature type="signal peptide" evidence="5">
    <location>
        <begin position="1"/>
        <end position="20"/>
    </location>
</feature>
<dbReference type="PRINTS" id="PR00301">
    <property type="entry name" value="HEATSHOCK70"/>
</dbReference>
<keyword evidence="3" id="KW-0067">ATP-binding</keyword>
<organism evidence="6 7">
    <name type="scientific">Crassostrea virginica</name>
    <name type="common">Eastern oyster</name>
    <dbReference type="NCBI Taxonomy" id="6565"/>
    <lineage>
        <taxon>Eukaryota</taxon>
        <taxon>Metazoa</taxon>
        <taxon>Spiralia</taxon>
        <taxon>Lophotrochozoa</taxon>
        <taxon>Mollusca</taxon>
        <taxon>Bivalvia</taxon>
        <taxon>Autobranchia</taxon>
        <taxon>Pteriomorphia</taxon>
        <taxon>Ostreida</taxon>
        <taxon>Ostreoidea</taxon>
        <taxon>Ostreidae</taxon>
        <taxon>Crassostrea</taxon>
    </lineage>
</organism>
<dbReference type="RefSeq" id="XP_022303931.1">
    <property type="nucleotide sequence ID" value="XM_022448223.1"/>
</dbReference>
<reference evidence="7" key="1">
    <citation type="submission" date="2025-08" db="UniProtKB">
        <authorList>
            <consortium name="RefSeq"/>
        </authorList>
    </citation>
    <scope>IDENTIFICATION</scope>
    <source>
        <tissue evidence="7">Whole sample</tissue>
    </source>
</reference>
<dbReference type="InterPro" id="IPR043129">
    <property type="entry name" value="ATPase_NBD"/>
</dbReference>
<keyword evidence="5" id="KW-0732">Signal</keyword>
<keyword evidence="4" id="KW-1133">Transmembrane helix</keyword>
<evidence type="ECO:0000256" key="3">
    <source>
        <dbReference type="ARBA" id="ARBA00022840"/>
    </source>
</evidence>
<dbReference type="SUPFAM" id="SSF53067">
    <property type="entry name" value="Actin-like ATPase domain"/>
    <property type="match status" value="2"/>
</dbReference>
<feature type="chain" id="PRO_5034868141" evidence="5">
    <location>
        <begin position="21"/>
        <end position="644"/>
    </location>
</feature>
<dbReference type="PANTHER" id="PTHR14187">
    <property type="entry name" value="ALPHA KINASE/ELONGATION FACTOR 2 KINASE"/>
    <property type="match status" value="1"/>
</dbReference>
<dbReference type="OrthoDB" id="2394218at2759"/>
<keyword evidence="6" id="KW-1185">Reference proteome</keyword>
<dbReference type="AlphaFoldDB" id="A0A8B8BLU0"/>
<evidence type="ECO:0000256" key="4">
    <source>
        <dbReference type="SAM" id="Phobius"/>
    </source>
</evidence>
<name>A0A8B8BLU0_CRAVI</name>
<dbReference type="GeneID" id="111111320"/>
<dbReference type="Proteomes" id="UP000694844">
    <property type="component" value="Chromosome 9"/>
</dbReference>
<dbReference type="Pfam" id="PF00012">
    <property type="entry name" value="HSP70"/>
    <property type="match status" value="1"/>
</dbReference>
<keyword evidence="4" id="KW-0472">Membrane</keyword>
<evidence type="ECO:0000313" key="6">
    <source>
        <dbReference type="Proteomes" id="UP000694844"/>
    </source>
</evidence>
<feature type="transmembrane region" description="Helical" evidence="4">
    <location>
        <begin position="152"/>
        <end position="175"/>
    </location>
</feature>
<evidence type="ECO:0000256" key="5">
    <source>
        <dbReference type="SAM" id="SignalP"/>
    </source>
</evidence>
<evidence type="ECO:0000256" key="1">
    <source>
        <dbReference type="ARBA" id="ARBA00007381"/>
    </source>
</evidence>
<dbReference type="PANTHER" id="PTHR14187:SF5">
    <property type="entry name" value="HEAT SHOCK 70 KDA PROTEIN 12A"/>
    <property type="match status" value="1"/>
</dbReference>
<gene>
    <name evidence="7" type="primary">LOC111111320</name>
</gene>
<evidence type="ECO:0000313" key="7">
    <source>
        <dbReference type="RefSeq" id="XP_022303931.1"/>
    </source>
</evidence>
<keyword evidence="2" id="KW-0547">Nucleotide-binding</keyword>
<dbReference type="GO" id="GO:0140662">
    <property type="term" value="F:ATP-dependent protein folding chaperone"/>
    <property type="evidence" value="ECO:0007669"/>
    <property type="project" value="InterPro"/>
</dbReference>
<proteinExistence type="inferred from homology"/>
<evidence type="ECO:0000256" key="2">
    <source>
        <dbReference type="ARBA" id="ARBA00022741"/>
    </source>
</evidence>